<dbReference type="Proteomes" id="UP000248326">
    <property type="component" value="Unassembled WGS sequence"/>
</dbReference>
<dbReference type="AlphaFoldDB" id="A0A318S7M0"/>
<sequence>MLRELDAEPRWNVGAFQSGEKLSEERFGFHGNEGIDAMVVGYRPPVVPSRQVIETELHALGIDKTPSYTPLGRRSKS</sequence>
<reference evidence="1 2" key="1">
    <citation type="submission" date="2018-06" db="EMBL/GenBank/DDBJ databases">
        <title>Genomic Encyclopedia of Type Strains, Phase IV (KMG-IV): sequencing the most valuable type-strain genomes for metagenomic binning, comparative biology and taxonomic classification.</title>
        <authorList>
            <person name="Goeker M."/>
        </authorList>
    </citation>
    <scope>NUCLEOTIDE SEQUENCE [LARGE SCALE GENOMIC DNA]</scope>
    <source>
        <strain evidence="1 2">DSM 18048</strain>
    </source>
</reference>
<organism evidence="1 2">
    <name type="scientific">Deinococcus yavapaiensis KR-236</name>
    <dbReference type="NCBI Taxonomy" id="694435"/>
    <lineage>
        <taxon>Bacteria</taxon>
        <taxon>Thermotogati</taxon>
        <taxon>Deinococcota</taxon>
        <taxon>Deinococci</taxon>
        <taxon>Deinococcales</taxon>
        <taxon>Deinococcaceae</taxon>
        <taxon>Deinococcus</taxon>
    </lineage>
</organism>
<evidence type="ECO:0000313" key="2">
    <source>
        <dbReference type="Proteomes" id="UP000248326"/>
    </source>
</evidence>
<gene>
    <name evidence="1" type="ORF">DES52_107154</name>
</gene>
<protein>
    <submittedName>
        <fullName evidence="1">Uncharacterized protein</fullName>
    </submittedName>
</protein>
<keyword evidence="2" id="KW-1185">Reference proteome</keyword>
<proteinExistence type="predicted"/>
<name>A0A318S7M0_9DEIO</name>
<evidence type="ECO:0000313" key="1">
    <source>
        <dbReference type="EMBL" id="PYE53896.1"/>
    </source>
</evidence>
<accession>A0A318S7M0</accession>
<comment type="caution">
    <text evidence="1">The sequence shown here is derived from an EMBL/GenBank/DDBJ whole genome shotgun (WGS) entry which is preliminary data.</text>
</comment>
<dbReference type="EMBL" id="QJSX01000007">
    <property type="protein sequence ID" value="PYE53896.1"/>
    <property type="molecule type" value="Genomic_DNA"/>
</dbReference>